<dbReference type="GeneID" id="107783474"/>
<dbReference type="OMA" id="RWENENR"/>
<proteinExistence type="predicted"/>
<dbReference type="PANTHER" id="PTHR33710:SF89">
    <property type="match status" value="1"/>
</dbReference>
<evidence type="ECO:0000313" key="3">
    <source>
        <dbReference type="RefSeq" id="XP_016459933.1"/>
    </source>
</evidence>
<accession>A0A1S3Z6A7</accession>
<dbReference type="PANTHER" id="PTHR33710">
    <property type="entry name" value="BNAC02G09200D PROTEIN"/>
    <property type="match status" value="1"/>
</dbReference>
<dbReference type="Gene3D" id="3.60.10.10">
    <property type="entry name" value="Endonuclease/exonuclease/phosphatase"/>
    <property type="match status" value="1"/>
</dbReference>
<dbReference type="Proteomes" id="UP000790787">
    <property type="component" value="Chromosome 10"/>
</dbReference>
<keyword evidence="1" id="KW-0175">Coiled coil</keyword>
<reference evidence="3" key="2">
    <citation type="submission" date="2025-08" db="UniProtKB">
        <authorList>
            <consortium name="RefSeq"/>
        </authorList>
    </citation>
    <scope>IDENTIFICATION</scope>
    <source>
        <tissue evidence="3">Leaf</tissue>
    </source>
</reference>
<organism evidence="2 3">
    <name type="scientific">Nicotiana tabacum</name>
    <name type="common">Common tobacco</name>
    <dbReference type="NCBI Taxonomy" id="4097"/>
    <lineage>
        <taxon>Eukaryota</taxon>
        <taxon>Viridiplantae</taxon>
        <taxon>Streptophyta</taxon>
        <taxon>Embryophyta</taxon>
        <taxon>Tracheophyta</taxon>
        <taxon>Spermatophyta</taxon>
        <taxon>Magnoliopsida</taxon>
        <taxon>eudicotyledons</taxon>
        <taxon>Gunneridae</taxon>
        <taxon>Pentapetalae</taxon>
        <taxon>asterids</taxon>
        <taxon>lamiids</taxon>
        <taxon>Solanales</taxon>
        <taxon>Solanaceae</taxon>
        <taxon>Nicotianoideae</taxon>
        <taxon>Nicotianeae</taxon>
        <taxon>Nicotiana</taxon>
    </lineage>
</organism>
<dbReference type="RefSeq" id="XP_016459933.1">
    <property type="nucleotide sequence ID" value="XM_016604447.1"/>
</dbReference>
<dbReference type="SUPFAM" id="SSF56219">
    <property type="entry name" value="DNase I-like"/>
    <property type="match status" value="1"/>
</dbReference>
<reference evidence="2" key="1">
    <citation type="journal article" date="2014" name="Nat. Commun.">
        <title>The tobacco genome sequence and its comparison with those of tomato and potato.</title>
        <authorList>
            <person name="Sierro N."/>
            <person name="Battey J.N."/>
            <person name="Ouadi S."/>
            <person name="Bakaher N."/>
            <person name="Bovet L."/>
            <person name="Willig A."/>
            <person name="Goepfert S."/>
            <person name="Peitsch M.C."/>
            <person name="Ivanov N.V."/>
        </authorList>
    </citation>
    <scope>NUCLEOTIDE SEQUENCE [LARGE SCALE GENOMIC DNA]</scope>
</reference>
<dbReference type="KEGG" id="nta:107783474"/>
<sequence length="210" mass="24866">MGDFNAVLDKEDRVNGTEIQDNEIKNFRALTEDCRLNELRTVGRTYTWTNNHVFSRIDGAIVNAHWMMNMPPLQVCVMDPQFSDHSPLCIAVKAGMEYKGRPFKFFNCLTEHPEFEQIISRRWENENRNMKDIWCNLKQIKEEMKSINKRAFSNTTKKVQKLRENLANIQAQMRTTNTAADMFDVERNTKHQLEKWSNIEESIYKQRSRI</sequence>
<evidence type="ECO:0000313" key="2">
    <source>
        <dbReference type="Proteomes" id="UP000790787"/>
    </source>
</evidence>
<name>A0A1S3Z6A7_TOBAC</name>
<evidence type="ECO:0000256" key="1">
    <source>
        <dbReference type="SAM" id="Coils"/>
    </source>
</evidence>
<gene>
    <name evidence="3" type="primary">LOC107783474</name>
</gene>
<dbReference type="InterPro" id="IPR036691">
    <property type="entry name" value="Endo/exonu/phosph_ase_sf"/>
</dbReference>
<dbReference type="PaxDb" id="4097-A0A1S3Z6A7"/>
<dbReference type="AlphaFoldDB" id="A0A1S3Z6A7"/>
<dbReference type="OrthoDB" id="1746429at2759"/>
<keyword evidence="2" id="KW-1185">Reference proteome</keyword>
<feature type="coiled-coil region" evidence="1">
    <location>
        <begin position="152"/>
        <end position="179"/>
    </location>
</feature>
<protein>
    <submittedName>
        <fullName evidence="3">Uncharacterized protein LOC107783474</fullName>
    </submittedName>
</protein>